<evidence type="ECO:0000256" key="4">
    <source>
        <dbReference type="ARBA" id="ARBA00023315"/>
    </source>
</evidence>
<dbReference type="PIRSF" id="PIRSF000429">
    <property type="entry name" value="Ac-CoA_Ac_transf"/>
    <property type="match status" value="1"/>
</dbReference>
<dbReference type="InterPro" id="IPR016039">
    <property type="entry name" value="Thiolase-like"/>
</dbReference>
<dbReference type="OrthoDB" id="9764892at2"/>
<dbReference type="PANTHER" id="PTHR43853:SF21">
    <property type="entry name" value="STEROID 3-KETOACYL-COA THIOLASE"/>
    <property type="match status" value="1"/>
</dbReference>
<dbReference type="GO" id="GO:0003988">
    <property type="term" value="F:acetyl-CoA C-acyltransferase activity"/>
    <property type="evidence" value="ECO:0007669"/>
    <property type="project" value="UniProtKB-EC"/>
</dbReference>
<dbReference type="EMBL" id="SHKW01000001">
    <property type="protein sequence ID" value="RZU39761.1"/>
    <property type="molecule type" value="Genomic_DNA"/>
</dbReference>
<keyword evidence="4 7" id="KW-0012">Acyltransferase</keyword>
<dbReference type="Proteomes" id="UP000292958">
    <property type="component" value="Unassembled WGS sequence"/>
</dbReference>
<organism evidence="10 11">
    <name type="scientific">Edaphobacter modestus</name>
    <dbReference type="NCBI Taxonomy" id="388466"/>
    <lineage>
        <taxon>Bacteria</taxon>
        <taxon>Pseudomonadati</taxon>
        <taxon>Acidobacteriota</taxon>
        <taxon>Terriglobia</taxon>
        <taxon>Terriglobales</taxon>
        <taxon>Acidobacteriaceae</taxon>
        <taxon>Edaphobacter</taxon>
    </lineage>
</organism>
<dbReference type="PROSITE" id="PS00099">
    <property type="entry name" value="THIOLASE_3"/>
    <property type="match status" value="1"/>
</dbReference>
<dbReference type="NCBIfam" id="TIGR01930">
    <property type="entry name" value="AcCoA-C-Actrans"/>
    <property type="match status" value="1"/>
</dbReference>
<evidence type="ECO:0000256" key="2">
    <source>
        <dbReference type="ARBA" id="ARBA00010982"/>
    </source>
</evidence>
<evidence type="ECO:0000256" key="1">
    <source>
        <dbReference type="ARBA" id="ARBA00005189"/>
    </source>
</evidence>
<keyword evidence="3 7" id="KW-0808">Transferase</keyword>
<dbReference type="Pfam" id="PF02803">
    <property type="entry name" value="Thiolase_C"/>
    <property type="match status" value="1"/>
</dbReference>
<evidence type="ECO:0000256" key="6">
    <source>
        <dbReference type="PIRSR" id="PIRSR000429-1"/>
    </source>
</evidence>
<reference evidence="10 11" key="1">
    <citation type="submission" date="2019-02" db="EMBL/GenBank/DDBJ databases">
        <title>Genomic Encyclopedia of Archaeal and Bacterial Type Strains, Phase II (KMG-II): from individual species to whole genera.</title>
        <authorList>
            <person name="Goeker M."/>
        </authorList>
    </citation>
    <scope>NUCLEOTIDE SEQUENCE [LARGE SCALE GENOMIC DNA]</scope>
    <source>
        <strain evidence="10 11">DSM 18101</strain>
    </source>
</reference>
<dbReference type="InterPro" id="IPR050215">
    <property type="entry name" value="Thiolase-like_sf_Thiolase"/>
</dbReference>
<accession>A0A4Q7YS26</accession>
<feature type="domain" description="Thiolase C-terminal" evidence="9">
    <location>
        <begin position="270"/>
        <end position="390"/>
    </location>
</feature>
<feature type="active site" description="Acyl-thioester intermediate" evidence="6">
    <location>
        <position position="91"/>
    </location>
</feature>
<dbReference type="Gene3D" id="3.40.47.10">
    <property type="match status" value="1"/>
</dbReference>
<dbReference type="RefSeq" id="WP_130417930.1">
    <property type="nucleotide sequence ID" value="NZ_SHKW01000001.1"/>
</dbReference>
<sequence length="393" mass="41021">MREVIIASAVRTPIGKAPRGTLRATRPDDLAAFAISGALERLPQLDKSEIEDVILGCAMPEAEQGMNVARVASFRAGLPVTASAMTINRYCASGLQSIALAADRIRGGSADVIVAGGTESMSCVPFGGNKISVNPWLVENYPGSYMSMGHTAERVASHYGISREAMDEFSYQSHQKALAAIQSGRFDDEIVPIKVTNTTVNAKGKAQTDESIFKTDEGPRADTSLEALAKLKPVFHAKGTITAGNSSQTSDGAAAAVVMSAERAAQLGIKPMAKFIAFAYAGCDPEEMGIGPIHAIPKALNMAGLSLDQIDVIELNEAFAAQSLAVIKVLGIDPAKLNLNGGAIALGHPLGCTGAKLTATLLREMPRRNAKYGMVTMCVGGGMGAAGIFEAIQ</sequence>
<evidence type="ECO:0000256" key="5">
    <source>
        <dbReference type="ARBA" id="ARBA00024073"/>
    </source>
</evidence>
<dbReference type="InterPro" id="IPR020616">
    <property type="entry name" value="Thiolase_N"/>
</dbReference>
<feature type="active site" description="Proton acceptor" evidence="6">
    <location>
        <position position="378"/>
    </location>
</feature>
<gene>
    <name evidence="10" type="ORF">BDD14_1154</name>
</gene>
<dbReference type="InterPro" id="IPR002155">
    <property type="entry name" value="Thiolase"/>
</dbReference>
<dbReference type="GO" id="GO:0005737">
    <property type="term" value="C:cytoplasm"/>
    <property type="evidence" value="ECO:0007669"/>
    <property type="project" value="UniProtKB-ARBA"/>
</dbReference>
<evidence type="ECO:0000256" key="3">
    <source>
        <dbReference type="ARBA" id="ARBA00022679"/>
    </source>
</evidence>
<dbReference type="FunFam" id="3.40.47.10:FF:000010">
    <property type="entry name" value="Acetyl-CoA acetyltransferase (Thiolase)"/>
    <property type="match status" value="1"/>
</dbReference>
<protein>
    <recommendedName>
        <fullName evidence="5">acetyl-CoA C-acyltransferase</fullName>
        <ecNumber evidence="5">2.3.1.16</ecNumber>
    </recommendedName>
</protein>
<dbReference type="PROSITE" id="PS00737">
    <property type="entry name" value="THIOLASE_2"/>
    <property type="match status" value="1"/>
</dbReference>
<keyword evidence="11" id="KW-1185">Reference proteome</keyword>
<dbReference type="InterPro" id="IPR020610">
    <property type="entry name" value="Thiolase_AS"/>
</dbReference>
<dbReference type="InterPro" id="IPR020617">
    <property type="entry name" value="Thiolase_C"/>
</dbReference>
<dbReference type="GO" id="GO:0006635">
    <property type="term" value="P:fatty acid beta-oxidation"/>
    <property type="evidence" value="ECO:0007669"/>
    <property type="project" value="TreeGrafter"/>
</dbReference>
<feature type="active site" description="Proton acceptor" evidence="6">
    <location>
        <position position="348"/>
    </location>
</feature>
<dbReference type="PANTHER" id="PTHR43853">
    <property type="entry name" value="3-KETOACYL-COA THIOLASE, PEROXISOMAL"/>
    <property type="match status" value="1"/>
</dbReference>
<dbReference type="EC" id="2.3.1.16" evidence="5"/>
<evidence type="ECO:0000259" key="9">
    <source>
        <dbReference type="Pfam" id="PF02803"/>
    </source>
</evidence>
<dbReference type="InterPro" id="IPR020615">
    <property type="entry name" value="Thiolase_acyl_enz_int_AS"/>
</dbReference>
<dbReference type="InterPro" id="IPR020613">
    <property type="entry name" value="Thiolase_CS"/>
</dbReference>
<dbReference type="GO" id="GO:0010124">
    <property type="term" value="P:phenylacetate catabolic process"/>
    <property type="evidence" value="ECO:0007669"/>
    <property type="project" value="TreeGrafter"/>
</dbReference>
<dbReference type="SUPFAM" id="SSF53901">
    <property type="entry name" value="Thiolase-like"/>
    <property type="match status" value="2"/>
</dbReference>
<evidence type="ECO:0000313" key="11">
    <source>
        <dbReference type="Proteomes" id="UP000292958"/>
    </source>
</evidence>
<evidence type="ECO:0000259" key="8">
    <source>
        <dbReference type="Pfam" id="PF00108"/>
    </source>
</evidence>
<feature type="domain" description="Thiolase N-terminal" evidence="8">
    <location>
        <begin position="4"/>
        <end position="261"/>
    </location>
</feature>
<dbReference type="AlphaFoldDB" id="A0A4Q7YS26"/>
<comment type="similarity">
    <text evidence="2 7">Belongs to the thiolase-like superfamily. Thiolase family.</text>
</comment>
<evidence type="ECO:0000256" key="7">
    <source>
        <dbReference type="RuleBase" id="RU003557"/>
    </source>
</evidence>
<comment type="pathway">
    <text evidence="1">Lipid metabolism.</text>
</comment>
<proteinExistence type="inferred from homology"/>
<dbReference type="CDD" id="cd00751">
    <property type="entry name" value="thiolase"/>
    <property type="match status" value="1"/>
</dbReference>
<comment type="caution">
    <text evidence="10">The sequence shown here is derived from an EMBL/GenBank/DDBJ whole genome shotgun (WGS) entry which is preliminary data.</text>
</comment>
<dbReference type="Pfam" id="PF00108">
    <property type="entry name" value="Thiolase_N"/>
    <property type="match status" value="1"/>
</dbReference>
<evidence type="ECO:0000313" key="10">
    <source>
        <dbReference type="EMBL" id="RZU39761.1"/>
    </source>
</evidence>
<name>A0A4Q7YS26_9BACT</name>
<dbReference type="PROSITE" id="PS00098">
    <property type="entry name" value="THIOLASE_1"/>
    <property type="match status" value="1"/>
</dbReference>